<accession>A0A847QY01</accession>
<reference evidence="1 2" key="1">
    <citation type="submission" date="2020-04" db="EMBL/GenBank/DDBJ databases">
        <title>Marinomonas sp. M1K-6 isolated from the deep seawater of the Mariana Trench.</title>
        <authorList>
            <person name="Li Y."/>
        </authorList>
    </citation>
    <scope>NUCLEOTIDE SEQUENCE [LARGE SCALE GENOMIC DNA]</scope>
    <source>
        <strain evidence="1 2">M1K-6</strain>
    </source>
</reference>
<dbReference type="RefSeq" id="WP_168824573.1">
    <property type="nucleotide sequence ID" value="NZ_CP073013.1"/>
</dbReference>
<evidence type="ECO:0000313" key="1">
    <source>
        <dbReference type="EMBL" id="NLQ17589.1"/>
    </source>
</evidence>
<proteinExistence type="predicted"/>
<gene>
    <name evidence="1" type="ORF">HGG82_08095</name>
</gene>
<dbReference type="EMBL" id="JABAEK010000006">
    <property type="protein sequence ID" value="NLQ17589.1"/>
    <property type="molecule type" value="Genomic_DNA"/>
</dbReference>
<dbReference type="AlphaFoldDB" id="A0A847QY01"/>
<sequence length="116" mass="12894">MATKTITIQTFTKDQKTGVHTSNTTEITGQTFTSTVGTLTREFIIHKDIIKTQKQYVLSDTKTGNRVGYLEVTNKKAATVDLAKHVLQALTEKYGPDRLTQVFHNADLQAGLEPQI</sequence>
<keyword evidence="2" id="KW-1185">Reference proteome</keyword>
<protein>
    <submittedName>
        <fullName evidence="1">Uncharacterized protein</fullName>
    </submittedName>
</protein>
<dbReference type="Proteomes" id="UP000586067">
    <property type="component" value="Unassembled WGS sequence"/>
</dbReference>
<evidence type="ECO:0000313" key="2">
    <source>
        <dbReference type="Proteomes" id="UP000586067"/>
    </source>
</evidence>
<name>A0A847QY01_9GAMM</name>
<comment type="caution">
    <text evidence="1">The sequence shown here is derived from an EMBL/GenBank/DDBJ whole genome shotgun (WGS) entry which is preliminary data.</text>
</comment>
<organism evidence="1 2">
    <name type="scientific">Marinomonas profundi</name>
    <dbReference type="NCBI Taxonomy" id="2726122"/>
    <lineage>
        <taxon>Bacteria</taxon>
        <taxon>Pseudomonadati</taxon>
        <taxon>Pseudomonadota</taxon>
        <taxon>Gammaproteobacteria</taxon>
        <taxon>Oceanospirillales</taxon>
        <taxon>Oceanospirillaceae</taxon>
        <taxon>Marinomonas</taxon>
    </lineage>
</organism>